<feature type="region of interest" description="Disordered" evidence="1">
    <location>
        <begin position="213"/>
        <end position="353"/>
    </location>
</feature>
<sequence>MFDLLLFSPLTGNLINPITAMMQSETIRQRASILGVQVISKATATRLGIVTQIWLDVDQRRVMGLSVAERFIPGTPIGIGDTFYMTLDRISLLGPDAILVDDESVLEDILVTEKYTNLIGNEVVTESGELLGKVRDFKFDPETGDLVYLILASLGSPLIPSAVISTYELDVNEIIAVGRDRIIVTEGMEDRMTQLSKGILERLGLGKPPWEDEFEDEYNMPPATFNNLRDNALSSGKRSNSSYSDRQPEQRPVYRREEAWEEEDNWSEERVPVSPPPRRQARAEPRPESRPEPKPVRPVTPPPLDDDYDDYDDFEDGYPKAKGYREETRQQIKDAWGTDKPKQVIPEEEFEEL</sequence>
<feature type="compositionally biased region" description="Polar residues" evidence="1">
    <location>
        <begin position="224"/>
        <end position="245"/>
    </location>
</feature>
<evidence type="ECO:0000259" key="2">
    <source>
        <dbReference type="Pfam" id="PF05239"/>
    </source>
</evidence>
<comment type="caution">
    <text evidence="3">The sequence shown here is derived from an EMBL/GenBank/DDBJ whole genome shotgun (WGS) entry which is preliminary data.</text>
</comment>
<feature type="compositionally biased region" description="Acidic residues" evidence="1">
    <location>
        <begin position="304"/>
        <end position="316"/>
    </location>
</feature>
<feature type="compositionally biased region" description="Basic and acidic residues" evidence="1">
    <location>
        <begin position="246"/>
        <end position="258"/>
    </location>
</feature>
<dbReference type="InterPro" id="IPR027275">
    <property type="entry name" value="PRC-brl_dom"/>
</dbReference>
<feature type="compositionally biased region" description="Basic and acidic residues" evidence="1">
    <location>
        <begin position="281"/>
        <end position="295"/>
    </location>
</feature>
<proteinExistence type="predicted"/>
<reference evidence="3" key="1">
    <citation type="submission" date="2024-01" db="EMBL/GenBank/DDBJ databases">
        <title>Bank of Algae and Cyanobacteria of the Azores (BACA) strain genomes.</title>
        <authorList>
            <person name="Luz R."/>
            <person name="Cordeiro R."/>
            <person name="Fonseca A."/>
            <person name="Goncalves V."/>
        </authorList>
    </citation>
    <scope>NUCLEOTIDE SEQUENCE</scope>
    <source>
        <strain evidence="3">BACA0141</strain>
    </source>
</reference>
<dbReference type="PANTHER" id="PTHR36740">
    <property type="entry name" value="PRC DOMAIN-CONTAINING PROTEIN"/>
    <property type="match status" value="1"/>
</dbReference>
<evidence type="ECO:0000313" key="4">
    <source>
        <dbReference type="Proteomes" id="UP001333818"/>
    </source>
</evidence>
<dbReference type="InterPro" id="IPR011033">
    <property type="entry name" value="PRC_barrel-like_sf"/>
</dbReference>
<evidence type="ECO:0000256" key="1">
    <source>
        <dbReference type="SAM" id="MobiDB-lite"/>
    </source>
</evidence>
<feature type="domain" description="PRC-barrel" evidence="2">
    <location>
        <begin position="114"/>
        <end position="186"/>
    </location>
</feature>
<dbReference type="Gene3D" id="2.30.30.240">
    <property type="entry name" value="PRC-barrel domain"/>
    <property type="match status" value="1"/>
</dbReference>
<protein>
    <submittedName>
        <fullName evidence="3">PRC-barrel domain-containing protein</fullName>
    </submittedName>
</protein>
<dbReference type="EMBL" id="JAZBJZ010000067">
    <property type="protein sequence ID" value="MEE3718186.1"/>
    <property type="molecule type" value="Genomic_DNA"/>
</dbReference>
<dbReference type="Pfam" id="PF05239">
    <property type="entry name" value="PRC"/>
    <property type="match status" value="1"/>
</dbReference>
<dbReference type="AlphaFoldDB" id="A0AAW9Q5G7"/>
<dbReference type="Proteomes" id="UP001333818">
    <property type="component" value="Unassembled WGS sequence"/>
</dbReference>
<feature type="compositionally biased region" description="Basic and acidic residues" evidence="1">
    <location>
        <begin position="317"/>
        <end position="342"/>
    </location>
</feature>
<name>A0AAW9Q5G7_9CYAN</name>
<accession>A0AAW9Q5G7</accession>
<gene>
    <name evidence="3" type="ORF">V2H45_15705</name>
</gene>
<organism evidence="3 4">
    <name type="scientific">Tumidithrix elongata BACA0141</name>
    <dbReference type="NCBI Taxonomy" id="2716417"/>
    <lineage>
        <taxon>Bacteria</taxon>
        <taxon>Bacillati</taxon>
        <taxon>Cyanobacteriota</taxon>
        <taxon>Cyanophyceae</taxon>
        <taxon>Pseudanabaenales</taxon>
        <taxon>Pseudanabaenaceae</taxon>
        <taxon>Tumidithrix</taxon>
        <taxon>Tumidithrix elongata</taxon>
    </lineage>
</organism>
<evidence type="ECO:0000313" key="3">
    <source>
        <dbReference type="EMBL" id="MEE3718186.1"/>
    </source>
</evidence>
<keyword evidence="4" id="KW-1185">Reference proteome</keyword>
<dbReference type="SUPFAM" id="SSF50346">
    <property type="entry name" value="PRC-barrel domain"/>
    <property type="match status" value="2"/>
</dbReference>
<dbReference type="PANTHER" id="PTHR36740:SF1">
    <property type="entry name" value="PRC-BARREL DOMAIN-CONTAINING PROTEIN"/>
    <property type="match status" value="1"/>
</dbReference>